<gene>
    <name evidence="1" type="ORF">HRU87_05525</name>
</gene>
<organism evidence="1 2">
    <name type="scientific">Aquiluna borgnonia</name>
    <dbReference type="NCBI Taxonomy" id="2499157"/>
    <lineage>
        <taxon>Bacteria</taxon>
        <taxon>Bacillati</taxon>
        <taxon>Actinomycetota</taxon>
        <taxon>Actinomycetes</taxon>
        <taxon>Micrococcales</taxon>
        <taxon>Microbacteriaceae</taxon>
        <taxon>Luna cluster</taxon>
        <taxon>Luna-1 subcluster</taxon>
        <taxon>Aquiluna</taxon>
    </lineage>
</organism>
<dbReference type="InterPro" id="IPR050238">
    <property type="entry name" value="DNA_Rep/Repair_Clamp_Loader"/>
</dbReference>
<evidence type="ECO:0000313" key="2">
    <source>
        <dbReference type="Proteomes" id="UP000501003"/>
    </source>
</evidence>
<dbReference type="PANTHER" id="PTHR11669">
    <property type="entry name" value="REPLICATION FACTOR C / DNA POLYMERASE III GAMMA-TAU SUBUNIT"/>
    <property type="match status" value="1"/>
</dbReference>
<dbReference type="GO" id="GO:0006261">
    <property type="term" value="P:DNA-templated DNA replication"/>
    <property type="evidence" value="ECO:0007669"/>
    <property type="project" value="TreeGrafter"/>
</dbReference>
<dbReference type="AlphaFoldDB" id="A0A7D4QNE3"/>
<reference evidence="1 2" key="1">
    <citation type="submission" date="2020-05" db="EMBL/GenBank/DDBJ databases">
        <title>Aquirufa sp. strain 15G-AUS-rot a new Aquirufa species.</title>
        <authorList>
            <person name="Pitt A."/>
            <person name="Hahn M.W."/>
        </authorList>
    </citation>
    <scope>NUCLEOTIDE SEQUENCE [LARGE SCALE GENOMIC DNA]</scope>
    <source>
        <strain evidence="1 2">15G-AUS-rot</strain>
    </source>
</reference>
<dbReference type="NCBIfam" id="NF005926">
    <property type="entry name" value="PRK07940.1"/>
    <property type="match status" value="1"/>
</dbReference>
<proteinExistence type="predicted"/>
<keyword evidence="2" id="KW-1185">Reference proteome</keyword>
<sequence>MSHPVWDELLGQPEAIEQLQRVVESKKQGVHHAWLFTGPAGSGRSNLARSFAAALQCPEDGCGQCQQCRLAMADSHPDVTLLVTDRVTISIDEVRELVGRASMATTVGEWRVIVIEDADRMTERTSNVLLKELEEPAEKVVWILCAPSVSDLLPTIRSRTRNLNLRLPSVDEVAALLVQRDAVDPILARRSALLAQNHVGMARRLALSSEARARRSETLRVLMAITNLSSAMVAAEKLLGVAKRDAEAVSAEKDAEERAALLAAFGIAQDEKMPPNLRSQFKELEENQKRRATRTLRDGVDRIFTDAESVYRDILAMQLGAGQTLVNEEIAADLFARAEQTSASDTIAVLDAITQSRTRLSSNVRDLLVLEALCTKLIFRGHVEG</sequence>
<keyword evidence="1" id="KW-0808">Transferase</keyword>
<dbReference type="Proteomes" id="UP000501003">
    <property type="component" value="Chromosome"/>
</dbReference>
<dbReference type="EMBL" id="CP054056">
    <property type="protein sequence ID" value="QKJ25627.1"/>
    <property type="molecule type" value="Genomic_DNA"/>
</dbReference>
<dbReference type="SUPFAM" id="SSF52540">
    <property type="entry name" value="P-loop containing nucleoside triphosphate hydrolases"/>
    <property type="match status" value="1"/>
</dbReference>
<accession>A0A7D4QNE3</accession>
<protein>
    <submittedName>
        <fullName evidence="1">DNA polymerase III subunit delta</fullName>
        <ecNumber evidence="1">2.7.7.7</ecNumber>
    </submittedName>
</protein>
<keyword evidence="1" id="KW-0548">Nucleotidyltransferase</keyword>
<dbReference type="KEGG" id="aqg:HRU87_05525"/>
<evidence type="ECO:0000313" key="1">
    <source>
        <dbReference type="EMBL" id="QKJ25627.1"/>
    </source>
</evidence>
<dbReference type="PANTHER" id="PTHR11669:SF8">
    <property type="entry name" value="DNA POLYMERASE III SUBUNIT DELTA"/>
    <property type="match status" value="1"/>
</dbReference>
<dbReference type="RefSeq" id="WP_173493924.1">
    <property type="nucleotide sequence ID" value="NZ_CP054056.1"/>
</dbReference>
<dbReference type="InterPro" id="IPR027417">
    <property type="entry name" value="P-loop_NTPase"/>
</dbReference>
<dbReference type="Gene3D" id="3.40.50.300">
    <property type="entry name" value="P-loop containing nucleotide triphosphate hydrolases"/>
    <property type="match status" value="1"/>
</dbReference>
<dbReference type="Pfam" id="PF13177">
    <property type="entry name" value="DNA_pol3_delta2"/>
    <property type="match status" value="1"/>
</dbReference>
<name>A0A7D4QNE3_9MICO</name>
<dbReference type="GO" id="GO:0003887">
    <property type="term" value="F:DNA-directed DNA polymerase activity"/>
    <property type="evidence" value="ECO:0007669"/>
    <property type="project" value="UniProtKB-EC"/>
</dbReference>
<dbReference type="EC" id="2.7.7.7" evidence="1"/>